<evidence type="ECO:0000256" key="6">
    <source>
        <dbReference type="ARBA" id="ARBA00022840"/>
    </source>
</evidence>
<dbReference type="InterPro" id="IPR050388">
    <property type="entry name" value="ABC_Ni/Peptide_Import"/>
</dbReference>
<keyword evidence="6 11" id="KW-0067">ATP-binding</keyword>
<keyword evidence="4" id="KW-0997">Cell inner membrane</keyword>
<evidence type="ECO:0000256" key="9">
    <source>
        <dbReference type="SAM" id="MobiDB-lite"/>
    </source>
</evidence>
<protein>
    <submittedName>
        <fullName evidence="11">ABC transporter ATP-binding protein</fullName>
    </submittedName>
</protein>
<dbReference type="InterPro" id="IPR003439">
    <property type="entry name" value="ABC_transporter-like_ATP-bd"/>
</dbReference>
<dbReference type="EMBL" id="VTAW01000017">
    <property type="protein sequence ID" value="TYT61479.1"/>
    <property type="molecule type" value="Genomic_DNA"/>
</dbReference>
<feature type="domain" description="ABC transporter" evidence="10">
    <location>
        <begin position="5"/>
        <end position="271"/>
    </location>
</feature>
<comment type="caution">
    <text evidence="11">The sequence shown here is derived from an EMBL/GenBank/DDBJ whole genome shotgun (WGS) entry which is preliminary data.</text>
</comment>
<evidence type="ECO:0000256" key="2">
    <source>
        <dbReference type="ARBA" id="ARBA00022448"/>
    </source>
</evidence>
<dbReference type="AlphaFoldDB" id="A0A5D5AI60"/>
<evidence type="ECO:0000256" key="3">
    <source>
        <dbReference type="ARBA" id="ARBA00022475"/>
    </source>
</evidence>
<dbReference type="GO" id="GO:0015833">
    <property type="term" value="P:peptide transport"/>
    <property type="evidence" value="ECO:0007669"/>
    <property type="project" value="InterPro"/>
</dbReference>
<organism evidence="11 12">
    <name type="scientific">Natrialba swarupiae</name>
    <dbReference type="NCBI Taxonomy" id="2448032"/>
    <lineage>
        <taxon>Archaea</taxon>
        <taxon>Methanobacteriati</taxon>
        <taxon>Methanobacteriota</taxon>
        <taxon>Stenosarchaea group</taxon>
        <taxon>Halobacteria</taxon>
        <taxon>Halobacteriales</taxon>
        <taxon>Natrialbaceae</taxon>
        <taxon>Natrialba</taxon>
    </lineage>
</organism>
<dbReference type="GO" id="GO:0005524">
    <property type="term" value="F:ATP binding"/>
    <property type="evidence" value="ECO:0007669"/>
    <property type="project" value="UniProtKB-KW"/>
</dbReference>
<dbReference type="Proteomes" id="UP000324104">
    <property type="component" value="Unassembled WGS sequence"/>
</dbReference>
<dbReference type="PROSITE" id="PS50893">
    <property type="entry name" value="ABC_TRANSPORTER_2"/>
    <property type="match status" value="2"/>
</dbReference>
<keyword evidence="5" id="KW-0547">Nucleotide-binding</keyword>
<dbReference type="SMART" id="SM00382">
    <property type="entry name" value="AAA"/>
    <property type="match status" value="2"/>
</dbReference>
<dbReference type="Pfam" id="PF08352">
    <property type="entry name" value="oligo_HPY"/>
    <property type="match status" value="2"/>
</dbReference>
<dbReference type="PROSITE" id="PS00211">
    <property type="entry name" value="ABC_TRANSPORTER_1"/>
    <property type="match status" value="2"/>
</dbReference>
<feature type="region of interest" description="Disordered" evidence="9">
    <location>
        <begin position="277"/>
        <end position="345"/>
    </location>
</feature>
<evidence type="ECO:0000256" key="7">
    <source>
        <dbReference type="ARBA" id="ARBA00022967"/>
    </source>
</evidence>
<reference evidence="11 12" key="1">
    <citation type="submission" date="2019-08" db="EMBL/GenBank/DDBJ databases">
        <title>Archaea genome.</title>
        <authorList>
            <person name="Kajale S."/>
            <person name="Shouche Y."/>
            <person name="Deshpande N."/>
            <person name="Sharma A."/>
        </authorList>
    </citation>
    <scope>NUCLEOTIDE SEQUENCE [LARGE SCALE GENOMIC DNA]</scope>
    <source>
        <strain evidence="11 12">ESP3B_9</strain>
    </source>
</reference>
<dbReference type="FunFam" id="3.40.50.300:FF:000016">
    <property type="entry name" value="Oligopeptide ABC transporter ATP-binding component"/>
    <property type="match status" value="2"/>
</dbReference>
<dbReference type="SUPFAM" id="SSF52540">
    <property type="entry name" value="P-loop containing nucleoside triphosphate hydrolases"/>
    <property type="match status" value="2"/>
</dbReference>
<evidence type="ECO:0000256" key="1">
    <source>
        <dbReference type="ARBA" id="ARBA00004202"/>
    </source>
</evidence>
<gene>
    <name evidence="11" type="ORF">FYC77_13245</name>
</gene>
<feature type="region of interest" description="Disordered" evidence="9">
    <location>
        <begin position="668"/>
        <end position="707"/>
    </location>
</feature>
<dbReference type="NCBIfam" id="TIGR01727">
    <property type="entry name" value="oligo_HPY"/>
    <property type="match status" value="1"/>
</dbReference>
<keyword evidence="3" id="KW-1003">Cell membrane</keyword>
<dbReference type="RefSeq" id="WP_149081976.1">
    <property type="nucleotide sequence ID" value="NZ_VTAW01000017.1"/>
</dbReference>
<dbReference type="PANTHER" id="PTHR43297">
    <property type="entry name" value="OLIGOPEPTIDE TRANSPORT ATP-BINDING PROTEIN APPD"/>
    <property type="match status" value="1"/>
</dbReference>
<dbReference type="CDD" id="cd03257">
    <property type="entry name" value="ABC_NikE_OppD_transporters"/>
    <property type="match status" value="2"/>
</dbReference>
<dbReference type="InterPro" id="IPR013563">
    <property type="entry name" value="Oligopep_ABC_C"/>
</dbReference>
<evidence type="ECO:0000259" key="10">
    <source>
        <dbReference type="PROSITE" id="PS50893"/>
    </source>
</evidence>
<dbReference type="Gene3D" id="3.40.50.300">
    <property type="entry name" value="P-loop containing nucleotide triphosphate hydrolases"/>
    <property type="match status" value="2"/>
</dbReference>
<evidence type="ECO:0000256" key="4">
    <source>
        <dbReference type="ARBA" id="ARBA00022519"/>
    </source>
</evidence>
<dbReference type="InterPro" id="IPR017871">
    <property type="entry name" value="ABC_transporter-like_CS"/>
</dbReference>
<evidence type="ECO:0000313" key="12">
    <source>
        <dbReference type="Proteomes" id="UP000324104"/>
    </source>
</evidence>
<evidence type="ECO:0000313" key="11">
    <source>
        <dbReference type="EMBL" id="TYT61479.1"/>
    </source>
</evidence>
<feature type="domain" description="ABC transporter" evidence="10">
    <location>
        <begin position="349"/>
        <end position="600"/>
    </location>
</feature>
<accession>A0A5D5AI60</accession>
<dbReference type="Pfam" id="PF00005">
    <property type="entry name" value="ABC_tran"/>
    <property type="match status" value="2"/>
</dbReference>
<dbReference type="InterPro" id="IPR003593">
    <property type="entry name" value="AAA+_ATPase"/>
</dbReference>
<dbReference type="InterPro" id="IPR027417">
    <property type="entry name" value="P-loop_NTPase"/>
</dbReference>
<keyword evidence="8" id="KW-0472">Membrane</keyword>
<name>A0A5D5AI60_9EURY</name>
<feature type="compositionally biased region" description="Basic and acidic residues" evidence="9">
    <location>
        <begin position="292"/>
        <end position="301"/>
    </location>
</feature>
<evidence type="ECO:0000256" key="8">
    <source>
        <dbReference type="ARBA" id="ARBA00023136"/>
    </source>
</evidence>
<evidence type="ECO:0000256" key="5">
    <source>
        <dbReference type="ARBA" id="ARBA00022741"/>
    </source>
</evidence>
<keyword evidence="2" id="KW-0813">Transport</keyword>
<feature type="compositionally biased region" description="Basic and acidic residues" evidence="9">
    <location>
        <begin position="327"/>
        <end position="345"/>
    </location>
</feature>
<sequence length="707" mass="76460">MGPELVVDDLRVRFRTRSETVDAVDGASFTVEPGAIVGLVGESGSGKSVTARSIVRLESPGEIVDGSIKFDGRELTSADDRTLRRLRGRELAMVFQDPSTTLNPVYTVGEQIAEAIRIRENPGRQPFLAELAAGVSSRLRTRRRRSEVLELMETVGIPQADERIDAYPHQFSGGMCQRVALAMALARRPSLLIADEPTTALDTTTQAAILDRLARLNAERGMGILLISHDLGVVSELCDRVVVMYDGTVVEYGPAESVRSDPEHPYTKALLDCLPHRSEPRSRLPTADWPPADDRPSRSDEPPLQGTVLETDRTAVDGGTTATGERGSPRRDAETAAPGSDRRVDGPIVELEDVAASFRQSDALVDRLLGRDERVPAVNGVSLSLRAGETVGLVGESGCGKSTLVRLTAGLEETTAGEIRLRGERIGDADSRTDDQLADVGVVFQNPTTSLNPKRTVGQTIAEPLFEAGWDESRREDRIEEVLSLVDLPAAYAGRYPRQLSGGQCQRVAIARALALEPSVVLLDEPTAALDVSTQARILNLLADLQADLDLAYLFVSHDLAVVRHIADRVAVMYLGQFVEVGPTNRVLSAPTHPYTQTLLDAIPGNEAEECRQWDREALAGEPPSPTSPPDGCAFHPRCPVASEDCTRVEPPLEAVDGGRTRCLYAGEWRSDDSQRSAGDADATETQLITNSERTEPGVARTGRDGR</sequence>
<dbReference type="NCBIfam" id="NF008453">
    <property type="entry name" value="PRK11308.1"/>
    <property type="match status" value="2"/>
</dbReference>
<dbReference type="GO" id="GO:0016887">
    <property type="term" value="F:ATP hydrolysis activity"/>
    <property type="evidence" value="ECO:0007669"/>
    <property type="project" value="InterPro"/>
</dbReference>
<keyword evidence="7" id="KW-1278">Translocase</keyword>
<keyword evidence="12" id="KW-1185">Reference proteome</keyword>
<proteinExistence type="predicted"/>
<dbReference type="PANTHER" id="PTHR43297:SF14">
    <property type="entry name" value="ATPASE AAA-TYPE CORE DOMAIN-CONTAINING PROTEIN"/>
    <property type="match status" value="1"/>
</dbReference>
<comment type="subcellular location">
    <subcellularLocation>
        <location evidence="1">Cell membrane</location>
        <topology evidence="1">Peripheral membrane protein</topology>
    </subcellularLocation>
</comment>
<dbReference type="GO" id="GO:0005886">
    <property type="term" value="C:plasma membrane"/>
    <property type="evidence" value="ECO:0007669"/>
    <property type="project" value="UniProtKB-SubCell"/>
</dbReference>
<dbReference type="NCBIfam" id="NF007739">
    <property type="entry name" value="PRK10419.1"/>
    <property type="match status" value="2"/>
</dbReference>